<evidence type="ECO:0000313" key="8">
    <source>
        <dbReference type="EMBL" id="MFC0592680.1"/>
    </source>
</evidence>
<evidence type="ECO:0000256" key="1">
    <source>
        <dbReference type="ARBA" id="ARBA00006594"/>
    </source>
</evidence>
<evidence type="ECO:0000256" key="6">
    <source>
        <dbReference type="ARBA" id="ARBA00047942"/>
    </source>
</evidence>
<dbReference type="PROSITE" id="PS00092">
    <property type="entry name" value="N6_MTASE"/>
    <property type="match status" value="1"/>
</dbReference>
<dbReference type="Proteomes" id="UP001589834">
    <property type="component" value="Unassembled WGS sequence"/>
</dbReference>
<keyword evidence="9" id="KW-1185">Reference proteome</keyword>
<reference evidence="8 9" key="1">
    <citation type="submission" date="2024-09" db="EMBL/GenBank/DDBJ databases">
        <authorList>
            <person name="Sun Q."/>
            <person name="Mori K."/>
        </authorList>
    </citation>
    <scope>NUCLEOTIDE SEQUENCE [LARGE SCALE GENOMIC DNA]</scope>
    <source>
        <strain evidence="8 9">NCAIM B.02336</strain>
    </source>
</reference>
<keyword evidence="4" id="KW-0808">Transferase</keyword>
<dbReference type="GO" id="GO:0008168">
    <property type="term" value="F:methyltransferase activity"/>
    <property type="evidence" value="ECO:0007669"/>
    <property type="project" value="UniProtKB-KW"/>
</dbReference>
<evidence type="ECO:0000256" key="4">
    <source>
        <dbReference type="ARBA" id="ARBA00022679"/>
    </source>
</evidence>
<dbReference type="Gene3D" id="3.40.50.150">
    <property type="entry name" value="Vaccinia Virus protein VP39"/>
    <property type="match status" value="1"/>
</dbReference>
<evidence type="ECO:0000256" key="3">
    <source>
        <dbReference type="ARBA" id="ARBA00022603"/>
    </source>
</evidence>
<accession>A0ABV6PS86</accession>
<dbReference type="GO" id="GO:0032259">
    <property type="term" value="P:methylation"/>
    <property type="evidence" value="ECO:0007669"/>
    <property type="project" value="UniProtKB-KW"/>
</dbReference>
<dbReference type="Pfam" id="PF01555">
    <property type="entry name" value="N6_N4_Mtase"/>
    <property type="match status" value="1"/>
</dbReference>
<comment type="catalytic activity">
    <reaction evidence="6">
        <text>a 2'-deoxyadenosine in DNA + S-adenosyl-L-methionine = an N(6)-methyl-2'-deoxyadenosine in DNA + S-adenosyl-L-homocysteine + H(+)</text>
        <dbReference type="Rhea" id="RHEA:15197"/>
        <dbReference type="Rhea" id="RHEA-COMP:12418"/>
        <dbReference type="Rhea" id="RHEA-COMP:12419"/>
        <dbReference type="ChEBI" id="CHEBI:15378"/>
        <dbReference type="ChEBI" id="CHEBI:57856"/>
        <dbReference type="ChEBI" id="CHEBI:59789"/>
        <dbReference type="ChEBI" id="CHEBI:90615"/>
        <dbReference type="ChEBI" id="CHEBI:90616"/>
        <dbReference type="EC" id="2.1.1.72"/>
    </reaction>
</comment>
<dbReference type="InterPro" id="IPR002295">
    <property type="entry name" value="N4/N6-MTase_EcoPI_Mod-like"/>
</dbReference>
<comment type="similarity">
    <text evidence="1">Belongs to the N(4)/N(6)-methyltransferase family.</text>
</comment>
<dbReference type="InterPro" id="IPR029063">
    <property type="entry name" value="SAM-dependent_MTases_sf"/>
</dbReference>
<keyword evidence="3 8" id="KW-0489">Methyltransferase</keyword>
<feature type="domain" description="DNA methylase N-4/N-6" evidence="7">
    <location>
        <begin position="103"/>
        <end position="207"/>
    </location>
</feature>
<gene>
    <name evidence="8" type="ORF">ACFFGG_08930</name>
</gene>
<evidence type="ECO:0000259" key="7">
    <source>
        <dbReference type="Pfam" id="PF01555"/>
    </source>
</evidence>
<dbReference type="EC" id="2.1.1.72" evidence="2"/>
<evidence type="ECO:0000256" key="5">
    <source>
        <dbReference type="ARBA" id="ARBA00022691"/>
    </source>
</evidence>
<dbReference type="EMBL" id="JBHLTN010000016">
    <property type="protein sequence ID" value="MFC0592680.1"/>
    <property type="molecule type" value="Genomic_DNA"/>
</dbReference>
<keyword evidence="5" id="KW-0949">S-adenosyl-L-methionine</keyword>
<sequence length="219" mass="24737">MPKSLLEQLPEIVKEGRKQAERILEALEGRQRVRLQTREMVLPARDSAAQDWVTGQQRAERQATAQDDSGDGWMNRLIYGDNLLAMAALLAGDEHQPSLRGKVDLIYIDPPFDSKADYRTKVTLPGLELEQKPTVIEQFAYSDTWSDGTASYLAMITPRLVLMRELLADTGSIYVHLDWHVGHYVKLVMDEVFGKEQFCNEIIWTYGGKGLTVASRTIA</sequence>
<dbReference type="InterPro" id="IPR002941">
    <property type="entry name" value="DNA_methylase_N4/N6"/>
</dbReference>
<evidence type="ECO:0000256" key="2">
    <source>
        <dbReference type="ARBA" id="ARBA00011900"/>
    </source>
</evidence>
<organism evidence="8 9">
    <name type="scientific">Ottowia pentelensis</name>
    <dbReference type="NCBI Taxonomy" id="511108"/>
    <lineage>
        <taxon>Bacteria</taxon>
        <taxon>Pseudomonadati</taxon>
        <taxon>Pseudomonadota</taxon>
        <taxon>Betaproteobacteria</taxon>
        <taxon>Burkholderiales</taxon>
        <taxon>Comamonadaceae</taxon>
        <taxon>Ottowia</taxon>
    </lineage>
</organism>
<dbReference type="RefSeq" id="WP_377482339.1">
    <property type="nucleotide sequence ID" value="NZ_JBHLTN010000016.1"/>
</dbReference>
<name>A0ABV6PS86_9BURK</name>
<evidence type="ECO:0000313" key="9">
    <source>
        <dbReference type="Proteomes" id="UP001589834"/>
    </source>
</evidence>
<dbReference type="PRINTS" id="PR00506">
    <property type="entry name" value="D21N6MTFRASE"/>
</dbReference>
<dbReference type="InterPro" id="IPR002052">
    <property type="entry name" value="DNA_methylase_N6_adenine_CS"/>
</dbReference>
<protein>
    <recommendedName>
        <fullName evidence="2">site-specific DNA-methyltransferase (adenine-specific)</fullName>
        <ecNumber evidence="2">2.1.1.72</ecNumber>
    </recommendedName>
</protein>
<dbReference type="SUPFAM" id="SSF53335">
    <property type="entry name" value="S-adenosyl-L-methionine-dependent methyltransferases"/>
    <property type="match status" value="1"/>
</dbReference>
<proteinExistence type="inferred from homology"/>
<comment type="caution">
    <text evidence="8">The sequence shown here is derived from an EMBL/GenBank/DDBJ whole genome shotgun (WGS) entry which is preliminary data.</text>
</comment>